<evidence type="ECO:0000256" key="2">
    <source>
        <dbReference type="ARBA" id="ARBA00022640"/>
    </source>
</evidence>
<name>A0A1Z1M2E6_9FLOR</name>
<dbReference type="Gene3D" id="1.20.1270.10">
    <property type="match status" value="1"/>
</dbReference>
<feature type="coiled-coil region" evidence="7">
    <location>
        <begin position="503"/>
        <end position="564"/>
    </location>
</feature>
<dbReference type="CDD" id="cd10234">
    <property type="entry name" value="ASKHA_NBD_HSP70_DnaK-like"/>
    <property type="match status" value="1"/>
</dbReference>
<proteinExistence type="inferred from homology"/>
<dbReference type="NCBIfam" id="TIGR02350">
    <property type="entry name" value="prok_dnaK"/>
    <property type="match status" value="1"/>
</dbReference>
<dbReference type="PANTHER" id="PTHR19375">
    <property type="entry name" value="HEAT SHOCK PROTEIN 70KDA"/>
    <property type="match status" value="1"/>
</dbReference>
<protein>
    <recommendedName>
        <fullName evidence="5">Chaperone protein DnaK</fullName>
    </recommendedName>
    <alternativeName>
        <fullName evidence="5">HSP70</fullName>
    </alternativeName>
    <alternativeName>
        <fullName evidence="5">Heat shock 70 kDa protein</fullName>
    </alternativeName>
    <alternativeName>
        <fullName evidence="5">Heat shock protein 70</fullName>
    </alternativeName>
</protein>
<dbReference type="PRINTS" id="PR00301">
    <property type="entry name" value="HEATSHOCK70"/>
</dbReference>
<dbReference type="FunFam" id="2.60.34.10:FF:000014">
    <property type="entry name" value="Chaperone protein DnaK HSP70"/>
    <property type="match status" value="1"/>
</dbReference>
<evidence type="ECO:0000256" key="8">
    <source>
        <dbReference type="SAM" id="MobiDB-lite"/>
    </source>
</evidence>
<dbReference type="PROSITE" id="PS00329">
    <property type="entry name" value="HSP70_2"/>
    <property type="match status" value="1"/>
</dbReference>
<gene>
    <name evidence="5 9" type="primary">dnaK</name>
</gene>
<keyword evidence="2 9" id="KW-0934">Plastid</keyword>
<dbReference type="Gene3D" id="3.90.640.10">
    <property type="entry name" value="Actin, Chain A, domain 4"/>
    <property type="match status" value="1"/>
</dbReference>
<dbReference type="InterPro" id="IPR018181">
    <property type="entry name" value="Heat_shock_70_CS"/>
</dbReference>
<dbReference type="FunFam" id="3.90.640.10:FF:000003">
    <property type="entry name" value="Molecular chaperone DnaK"/>
    <property type="match status" value="1"/>
</dbReference>
<geneLocation type="chloroplast" evidence="9"/>
<keyword evidence="3 5" id="KW-0547">Nucleotide-binding</keyword>
<keyword evidence="5" id="KW-0143">Chaperone</keyword>
<dbReference type="PROSITE" id="PS00297">
    <property type="entry name" value="HSP70_1"/>
    <property type="match status" value="1"/>
</dbReference>
<comment type="similarity">
    <text evidence="5 6">Belongs to the heat shock protein 70 family.</text>
</comment>
<keyword evidence="9" id="KW-0150">Chloroplast</keyword>
<dbReference type="GO" id="GO:0009507">
    <property type="term" value="C:chloroplast"/>
    <property type="evidence" value="ECO:0007669"/>
    <property type="project" value="UniProtKB-SubCell"/>
</dbReference>
<evidence type="ECO:0000256" key="3">
    <source>
        <dbReference type="ARBA" id="ARBA00022741"/>
    </source>
</evidence>
<evidence type="ECO:0000256" key="4">
    <source>
        <dbReference type="ARBA" id="ARBA00022840"/>
    </source>
</evidence>
<dbReference type="NCBIfam" id="NF003520">
    <property type="entry name" value="PRK05183.1"/>
    <property type="match status" value="1"/>
</dbReference>
<accession>A0A1Z1M2E6</accession>
<evidence type="ECO:0000256" key="7">
    <source>
        <dbReference type="SAM" id="Coils"/>
    </source>
</evidence>
<evidence type="ECO:0000256" key="5">
    <source>
        <dbReference type="HAMAP-Rule" id="MF_00332"/>
    </source>
</evidence>
<dbReference type="GO" id="GO:0140662">
    <property type="term" value="F:ATP-dependent protein folding chaperone"/>
    <property type="evidence" value="ECO:0007669"/>
    <property type="project" value="InterPro"/>
</dbReference>
<dbReference type="GO" id="GO:0005524">
    <property type="term" value="F:ATP binding"/>
    <property type="evidence" value="ECO:0007669"/>
    <property type="project" value="UniProtKB-UniRule"/>
</dbReference>
<dbReference type="Pfam" id="PF00012">
    <property type="entry name" value="HSP70"/>
    <property type="match status" value="1"/>
</dbReference>
<dbReference type="NCBIfam" id="NF001413">
    <property type="entry name" value="PRK00290.1"/>
    <property type="match status" value="1"/>
</dbReference>
<dbReference type="InterPro" id="IPR012725">
    <property type="entry name" value="Chaperone_DnaK"/>
</dbReference>
<sequence>MTKVVGIDLGTTNSVVAVMEGGKPTVISNKEGLRTTPSVVAYTKKQDKLVGNIAKRQAVMNPENTFYSVKRFIGRQYDEVANEIRQLSYTISKENSNVKLDCPALSKSFAPEEISAQVLRKLVEDASTYLGQQVTKAVITVPAYFNDSQRQATKDAGQIAGLDVLRIINEPTAASLSYGLDKKNNETILVFDLGGGTFDVSVLEVGDGVFEVLSTSGDTNLGGDDFDRKVVEWLVSEFQNDEGIDLSKDRQALQRLTEASEKAKMELSSLLQTDINLPFITSTDTGPKHLEKNITRAKFEDLCSDLISRCQVPVSNALKDAQLSTTDIDEVVLVGGSTRIPAIQNLVKDYIGKDPNQSVNPDEVVAIGAAVQAGVLAGEVKDILLLDVTPLSLGVETLGGVMTKIISRNTTVPTKKSEVFSTAIDNQPNVEIHVLQGEREFTKDNKSLGTFRLDGIMPAPRGVPQIEVTFDIDANGILSVTAKDKGTGKEQSITITGASTLPKEEVEQLVKEAEDNAILDKQKREQIDLKNSADSLCYQSQNQINELGDKIDQLSKQKIEEKINDLKQAISTDNYDKIKTIQGELQQLMMEVGKNAYSSTSSKSSEPTNDTVIDTNSKEA</sequence>
<dbReference type="EMBL" id="MF101412">
    <property type="protein sequence ID" value="ARW60238.1"/>
    <property type="molecule type" value="Genomic_DNA"/>
</dbReference>
<feature type="region of interest" description="Disordered" evidence="8">
    <location>
        <begin position="595"/>
        <end position="620"/>
    </location>
</feature>
<dbReference type="Gene3D" id="3.30.420.40">
    <property type="match status" value="2"/>
</dbReference>
<dbReference type="SUPFAM" id="SSF100934">
    <property type="entry name" value="Heat shock protein 70kD (HSP70), C-terminal subdomain"/>
    <property type="match status" value="1"/>
</dbReference>
<dbReference type="FunFam" id="3.30.420.40:FF:000004">
    <property type="entry name" value="Molecular chaperone DnaK"/>
    <property type="match status" value="1"/>
</dbReference>
<feature type="compositionally biased region" description="Polar residues" evidence="8">
    <location>
        <begin position="606"/>
        <end position="620"/>
    </location>
</feature>
<dbReference type="SUPFAM" id="SSF53067">
    <property type="entry name" value="Actin-like ATPase domain"/>
    <property type="match status" value="2"/>
</dbReference>
<evidence type="ECO:0000313" key="9">
    <source>
        <dbReference type="EMBL" id="ARW60238.1"/>
    </source>
</evidence>
<comment type="function">
    <text evidence="5">Acts as a chaperone.</text>
</comment>
<evidence type="ECO:0000256" key="1">
    <source>
        <dbReference type="ARBA" id="ARBA00004229"/>
    </source>
</evidence>
<comment type="subcellular location">
    <subcellularLocation>
        <location evidence="1 5">Plastid</location>
        <location evidence="1 5">Chloroplast</location>
    </subcellularLocation>
</comment>
<dbReference type="InterPro" id="IPR029048">
    <property type="entry name" value="HSP70_C_sf"/>
</dbReference>
<feature type="coiled-coil region" evidence="7">
    <location>
        <begin position="246"/>
        <end position="273"/>
    </location>
</feature>
<dbReference type="InterPro" id="IPR013126">
    <property type="entry name" value="Hsp_70_fam"/>
</dbReference>
<evidence type="ECO:0000256" key="6">
    <source>
        <dbReference type="RuleBase" id="RU003322"/>
    </source>
</evidence>
<dbReference type="FunFam" id="1.20.1270.10:FF:000001">
    <property type="entry name" value="Molecular chaperone DnaK"/>
    <property type="match status" value="1"/>
</dbReference>
<reference evidence="9" key="1">
    <citation type="journal article" date="2017" name="J. Phycol.">
        <title>Analysis of chloroplast genomes and a supermatrix inform reclassification of the Rhodomelaceae (Rhodophyta).</title>
        <authorList>
            <person name="Diaz-Tapia P."/>
            <person name="Maggs C.A."/>
            <person name="West J.A."/>
            <person name="Verbruggen H."/>
        </authorList>
    </citation>
    <scope>NUCLEOTIDE SEQUENCE</scope>
    <source>
        <strain evidence="9">JFC1711</strain>
    </source>
</reference>
<dbReference type="HAMAP" id="MF_00332">
    <property type="entry name" value="DnaK"/>
    <property type="match status" value="1"/>
</dbReference>
<dbReference type="GO" id="GO:0051082">
    <property type="term" value="F:unfolded protein binding"/>
    <property type="evidence" value="ECO:0007669"/>
    <property type="project" value="InterPro"/>
</dbReference>
<dbReference type="InterPro" id="IPR043129">
    <property type="entry name" value="ATPase_NBD"/>
</dbReference>
<organism evidence="9">
    <name type="scientific">Laurencieae sp</name>
    <dbReference type="NCBI Taxonomy" id="2007162"/>
    <lineage>
        <taxon>Eukaryota</taxon>
        <taxon>Rhodophyta</taxon>
        <taxon>Florideophyceae</taxon>
        <taxon>Rhodymeniophycidae</taxon>
        <taxon>Ceramiales</taxon>
        <taxon>Rhodomelaceae</taxon>
        <taxon>Laurencieae</taxon>
    </lineage>
</organism>
<keyword evidence="4 5" id="KW-0067">ATP-binding</keyword>
<dbReference type="Gene3D" id="2.60.34.10">
    <property type="entry name" value="Substrate Binding Domain Of DNAk, Chain A, domain 1"/>
    <property type="match status" value="1"/>
</dbReference>
<dbReference type="AlphaFoldDB" id="A0A1Z1M2E6"/>
<dbReference type="InterPro" id="IPR029047">
    <property type="entry name" value="HSP70_peptide-bd_sf"/>
</dbReference>
<keyword evidence="7" id="KW-0175">Coiled coil</keyword>
<dbReference type="SUPFAM" id="SSF100920">
    <property type="entry name" value="Heat shock protein 70kD (HSP70), peptide-binding domain"/>
    <property type="match status" value="1"/>
</dbReference>